<keyword evidence="3" id="KW-0479">Metal-binding</keyword>
<dbReference type="GO" id="GO:0001817">
    <property type="term" value="P:regulation of cytokine production"/>
    <property type="evidence" value="ECO:0007669"/>
    <property type="project" value="TreeGrafter"/>
</dbReference>
<feature type="domain" description="C2H2-type" evidence="11">
    <location>
        <begin position="233"/>
        <end position="260"/>
    </location>
</feature>
<feature type="domain" description="C2H2-type" evidence="11">
    <location>
        <begin position="457"/>
        <end position="484"/>
    </location>
</feature>
<accession>A0AAE0YBP6</accession>
<keyword evidence="8" id="KW-0804">Transcription</keyword>
<dbReference type="AlphaFoldDB" id="A0AAE0YBP6"/>
<dbReference type="FunFam" id="3.30.160.60:FF:000017">
    <property type="entry name" value="zinc finger protein 62 homolog"/>
    <property type="match status" value="1"/>
</dbReference>
<feature type="domain" description="C2H2-type" evidence="11">
    <location>
        <begin position="289"/>
        <end position="316"/>
    </location>
</feature>
<comment type="caution">
    <text evidence="12">The sequence shown here is derived from an EMBL/GenBank/DDBJ whole genome shotgun (WGS) entry which is preliminary data.</text>
</comment>
<dbReference type="GO" id="GO:0001227">
    <property type="term" value="F:DNA-binding transcription repressor activity, RNA polymerase II-specific"/>
    <property type="evidence" value="ECO:0007669"/>
    <property type="project" value="TreeGrafter"/>
</dbReference>
<organism evidence="12 13">
    <name type="scientific">Elysia crispata</name>
    <name type="common">lettuce slug</name>
    <dbReference type="NCBI Taxonomy" id="231223"/>
    <lineage>
        <taxon>Eukaryota</taxon>
        <taxon>Metazoa</taxon>
        <taxon>Spiralia</taxon>
        <taxon>Lophotrochozoa</taxon>
        <taxon>Mollusca</taxon>
        <taxon>Gastropoda</taxon>
        <taxon>Heterobranchia</taxon>
        <taxon>Euthyneura</taxon>
        <taxon>Panpulmonata</taxon>
        <taxon>Sacoglossa</taxon>
        <taxon>Placobranchoidea</taxon>
        <taxon>Plakobranchidae</taxon>
        <taxon>Elysia</taxon>
    </lineage>
</organism>
<keyword evidence="5 10" id="KW-0863">Zinc-finger</keyword>
<dbReference type="FunFam" id="3.30.160.60:FF:000912">
    <property type="entry name" value="Zinc finger protein 660"/>
    <property type="match status" value="1"/>
</dbReference>
<feature type="domain" description="C2H2-type" evidence="11">
    <location>
        <begin position="401"/>
        <end position="428"/>
    </location>
</feature>
<dbReference type="FunFam" id="3.30.160.60:FF:000690">
    <property type="entry name" value="Zinc finger protein 354C"/>
    <property type="match status" value="1"/>
</dbReference>
<reference evidence="12" key="1">
    <citation type="journal article" date="2023" name="G3 (Bethesda)">
        <title>A reference genome for the long-term kleptoplast-retaining sea slug Elysia crispata morphotype clarki.</title>
        <authorList>
            <person name="Eastman K.E."/>
            <person name="Pendleton A.L."/>
            <person name="Shaikh M.A."/>
            <person name="Suttiyut T."/>
            <person name="Ogas R."/>
            <person name="Tomko P."/>
            <person name="Gavelis G."/>
            <person name="Widhalm J.R."/>
            <person name="Wisecaver J.H."/>
        </authorList>
    </citation>
    <scope>NUCLEOTIDE SEQUENCE</scope>
    <source>
        <strain evidence="12">ECLA1</strain>
    </source>
</reference>
<sequence length="495" mass="56614">MSTLRLAARDQSMDCLPWEEKLKMQSMSHVDSPSFSAAQPEDNAELITTGRVVPGFSKGTELEKSSLEALRGHFATRSSNSPELRERAYLPCCSSSDGRDPKEIKFIPRPGGSESSSNLEDIEVSFQEDHVDYDSYGSSVPGTRGVQRVEQSDIHKQEHALVGVEHAVQKFNPLEMPSQGQMYSEYFFHHFPQSQTPMHPERGFRVWETWGRGLVNDSGLPHPADIHSFDKPCKCPICGKCFSNNSYLIIHTRSHTGERPYVCDVCGERFTRSNHLNDHRRTHSGDKPYRCDVCGEKFAKSGNLNEHKRKHSGERPYKCDLCDKSFARCSVLYRHRVTHSKERPFVCDICDKTFTRKGALRRHERVHSGEKPFHCDICNKSFAHSESLTNHKAIHTGEKHYRCDVCDKRFGNRLYLYSHKKIHSEERPYVCNECGDAFKRSGDLNSHKATHSAEKPFMCDLCDKRFTKSSNLHRHKRLHLAKSELVCDAREAAVK</sequence>
<dbReference type="Proteomes" id="UP001283361">
    <property type="component" value="Unassembled WGS sequence"/>
</dbReference>
<dbReference type="FunFam" id="3.30.160.60:FF:001289">
    <property type="entry name" value="Zinc finger protein 574"/>
    <property type="match status" value="1"/>
</dbReference>
<keyword evidence="4" id="KW-0677">Repeat</keyword>
<dbReference type="InterPro" id="IPR036236">
    <property type="entry name" value="Znf_C2H2_sf"/>
</dbReference>
<keyword evidence="9" id="KW-0539">Nucleus</keyword>
<dbReference type="InterPro" id="IPR013087">
    <property type="entry name" value="Znf_C2H2_type"/>
</dbReference>
<dbReference type="Pfam" id="PF00096">
    <property type="entry name" value="zf-C2H2"/>
    <property type="match status" value="9"/>
</dbReference>
<dbReference type="PROSITE" id="PS00028">
    <property type="entry name" value="ZINC_FINGER_C2H2_1"/>
    <property type="match status" value="9"/>
</dbReference>
<dbReference type="FunFam" id="3.30.160.60:FF:000634">
    <property type="entry name" value="Zinc finger X-chromosomal protein"/>
    <property type="match status" value="1"/>
</dbReference>
<dbReference type="EMBL" id="JAWDGP010006549">
    <property type="protein sequence ID" value="KAK3739160.1"/>
    <property type="molecule type" value="Genomic_DNA"/>
</dbReference>
<dbReference type="Gene3D" id="3.30.160.60">
    <property type="entry name" value="Classic Zinc Finger"/>
    <property type="match status" value="9"/>
</dbReference>
<comment type="subcellular location">
    <subcellularLocation>
        <location evidence="1">Nucleus</location>
    </subcellularLocation>
</comment>
<feature type="domain" description="C2H2-type" evidence="11">
    <location>
        <begin position="345"/>
        <end position="372"/>
    </location>
</feature>
<evidence type="ECO:0000313" key="13">
    <source>
        <dbReference type="Proteomes" id="UP001283361"/>
    </source>
</evidence>
<feature type="domain" description="C2H2-type" evidence="11">
    <location>
        <begin position="429"/>
        <end position="456"/>
    </location>
</feature>
<dbReference type="GO" id="GO:0005654">
    <property type="term" value="C:nucleoplasm"/>
    <property type="evidence" value="ECO:0007669"/>
    <property type="project" value="TreeGrafter"/>
</dbReference>
<evidence type="ECO:0000256" key="2">
    <source>
        <dbReference type="ARBA" id="ARBA00006991"/>
    </source>
</evidence>
<name>A0AAE0YBP6_9GAST</name>
<dbReference type="GO" id="GO:0002682">
    <property type="term" value="P:regulation of immune system process"/>
    <property type="evidence" value="ECO:0007669"/>
    <property type="project" value="TreeGrafter"/>
</dbReference>
<dbReference type="PANTHER" id="PTHR24399:SF23">
    <property type="entry name" value="C2H2-TYPE DOMAIN-CONTAINING PROTEIN"/>
    <property type="match status" value="1"/>
</dbReference>
<evidence type="ECO:0000256" key="9">
    <source>
        <dbReference type="ARBA" id="ARBA00023242"/>
    </source>
</evidence>
<keyword evidence="13" id="KW-1185">Reference proteome</keyword>
<evidence type="ECO:0000313" key="12">
    <source>
        <dbReference type="EMBL" id="KAK3739160.1"/>
    </source>
</evidence>
<evidence type="ECO:0000256" key="7">
    <source>
        <dbReference type="ARBA" id="ARBA00023015"/>
    </source>
</evidence>
<evidence type="ECO:0000256" key="4">
    <source>
        <dbReference type="ARBA" id="ARBA00022737"/>
    </source>
</evidence>
<evidence type="ECO:0000256" key="3">
    <source>
        <dbReference type="ARBA" id="ARBA00022723"/>
    </source>
</evidence>
<dbReference type="FunFam" id="3.30.160.60:FF:000016">
    <property type="entry name" value="zinc finger protein 37 homolog"/>
    <property type="match status" value="1"/>
</dbReference>
<evidence type="ECO:0000256" key="6">
    <source>
        <dbReference type="ARBA" id="ARBA00022833"/>
    </source>
</evidence>
<comment type="similarity">
    <text evidence="2">Belongs to the krueppel C2H2-type zinc-finger protein family.</text>
</comment>
<dbReference type="FunFam" id="3.30.160.60:FF:000065">
    <property type="entry name" value="B-cell CLL/lymphoma 6, member B"/>
    <property type="match status" value="1"/>
</dbReference>
<evidence type="ECO:0000259" key="11">
    <source>
        <dbReference type="PROSITE" id="PS50157"/>
    </source>
</evidence>
<keyword evidence="7" id="KW-0805">Transcription regulation</keyword>
<feature type="domain" description="C2H2-type" evidence="11">
    <location>
        <begin position="261"/>
        <end position="288"/>
    </location>
</feature>
<evidence type="ECO:0000256" key="5">
    <source>
        <dbReference type="ARBA" id="ARBA00022771"/>
    </source>
</evidence>
<evidence type="ECO:0000256" key="10">
    <source>
        <dbReference type="PROSITE-ProRule" id="PRU00042"/>
    </source>
</evidence>
<gene>
    <name evidence="12" type="ORF">RRG08_045388</name>
</gene>
<dbReference type="SMART" id="SM00355">
    <property type="entry name" value="ZnF_C2H2"/>
    <property type="match status" value="9"/>
</dbReference>
<evidence type="ECO:0000256" key="1">
    <source>
        <dbReference type="ARBA" id="ARBA00004123"/>
    </source>
</evidence>
<dbReference type="PANTHER" id="PTHR24399">
    <property type="entry name" value="ZINC FINGER AND BTB DOMAIN-CONTAINING"/>
    <property type="match status" value="1"/>
</dbReference>
<feature type="domain" description="C2H2-type" evidence="11">
    <location>
        <begin position="317"/>
        <end position="344"/>
    </location>
</feature>
<dbReference type="FunFam" id="3.30.160.60:FF:000072">
    <property type="entry name" value="zinc finger protein 143 isoform X1"/>
    <property type="match status" value="1"/>
</dbReference>
<dbReference type="PROSITE" id="PS50157">
    <property type="entry name" value="ZINC_FINGER_C2H2_2"/>
    <property type="match status" value="9"/>
</dbReference>
<evidence type="ECO:0000256" key="8">
    <source>
        <dbReference type="ARBA" id="ARBA00023163"/>
    </source>
</evidence>
<dbReference type="SUPFAM" id="SSF57667">
    <property type="entry name" value="beta-beta-alpha zinc fingers"/>
    <property type="match status" value="5"/>
</dbReference>
<protein>
    <recommendedName>
        <fullName evidence="11">C2H2-type domain-containing protein</fullName>
    </recommendedName>
</protein>
<dbReference type="FunFam" id="3.30.160.60:FF:000414">
    <property type="entry name" value="Zinc finger protein 398"/>
    <property type="match status" value="1"/>
</dbReference>
<keyword evidence="6" id="KW-0862">Zinc</keyword>
<dbReference type="GO" id="GO:0008270">
    <property type="term" value="F:zinc ion binding"/>
    <property type="evidence" value="ECO:0007669"/>
    <property type="project" value="UniProtKB-KW"/>
</dbReference>
<proteinExistence type="inferred from homology"/>
<dbReference type="GO" id="GO:0000978">
    <property type="term" value="F:RNA polymerase II cis-regulatory region sequence-specific DNA binding"/>
    <property type="evidence" value="ECO:0007669"/>
    <property type="project" value="TreeGrafter"/>
</dbReference>
<feature type="domain" description="C2H2-type" evidence="11">
    <location>
        <begin position="373"/>
        <end position="400"/>
    </location>
</feature>